<keyword evidence="2" id="KW-1185">Reference proteome</keyword>
<dbReference type="Proteomes" id="UP000824890">
    <property type="component" value="Unassembled WGS sequence"/>
</dbReference>
<proteinExistence type="predicted"/>
<comment type="caution">
    <text evidence="1">The sequence shown here is derived from an EMBL/GenBank/DDBJ whole genome shotgun (WGS) entry which is preliminary data.</text>
</comment>
<dbReference type="EMBL" id="JAGKQM010000011">
    <property type="protein sequence ID" value="KAH0905035.1"/>
    <property type="molecule type" value="Genomic_DNA"/>
</dbReference>
<organism evidence="1 2">
    <name type="scientific">Brassica napus</name>
    <name type="common">Rape</name>
    <dbReference type="NCBI Taxonomy" id="3708"/>
    <lineage>
        <taxon>Eukaryota</taxon>
        <taxon>Viridiplantae</taxon>
        <taxon>Streptophyta</taxon>
        <taxon>Embryophyta</taxon>
        <taxon>Tracheophyta</taxon>
        <taxon>Spermatophyta</taxon>
        <taxon>Magnoliopsida</taxon>
        <taxon>eudicotyledons</taxon>
        <taxon>Gunneridae</taxon>
        <taxon>Pentapetalae</taxon>
        <taxon>rosids</taxon>
        <taxon>malvids</taxon>
        <taxon>Brassicales</taxon>
        <taxon>Brassicaceae</taxon>
        <taxon>Brassiceae</taxon>
        <taxon>Brassica</taxon>
    </lineage>
</organism>
<evidence type="ECO:0000313" key="2">
    <source>
        <dbReference type="Proteomes" id="UP000824890"/>
    </source>
</evidence>
<accession>A0ABQ8BLA2</accession>
<gene>
    <name evidence="1" type="ORF">HID58_044538</name>
</gene>
<sequence>MQLLMRMWFRSLNLSSKKVIRRYSSIFRFLKHVAPID</sequence>
<reference evidence="1 2" key="1">
    <citation type="submission" date="2021-05" db="EMBL/GenBank/DDBJ databases">
        <title>Genome Assembly of Synthetic Allotetraploid Brassica napus Reveals Homoeologous Exchanges between Subgenomes.</title>
        <authorList>
            <person name="Davis J.T."/>
        </authorList>
    </citation>
    <scope>NUCLEOTIDE SEQUENCE [LARGE SCALE GENOMIC DNA]</scope>
    <source>
        <strain evidence="2">cv. Da-Ae</strain>
        <tissue evidence="1">Seedling</tissue>
    </source>
</reference>
<evidence type="ECO:0000313" key="1">
    <source>
        <dbReference type="EMBL" id="KAH0905035.1"/>
    </source>
</evidence>
<name>A0ABQ8BLA2_BRANA</name>
<protein>
    <submittedName>
        <fullName evidence="1">Uncharacterized protein</fullName>
    </submittedName>
</protein>